<protein>
    <recommendedName>
        <fullName evidence="12">Ig-like domain-containing protein</fullName>
    </recommendedName>
</protein>
<keyword evidence="3 11" id="KW-0812">Transmembrane</keyword>
<dbReference type="InterPro" id="IPR001611">
    <property type="entry name" value="Leu-rich_rpt"/>
</dbReference>
<dbReference type="SMART" id="SM00369">
    <property type="entry name" value="LRR_TYP"/>
    <property type="match status" value="9"/>
</dbReference>
<keyword evidence="4" id="KW-0732">Signal</keyword>
<dbReference type="InterPro" id="IPR050467">
    <property type="entry name" value="LRFN"/>
</dbReference>
<dbReference type="Gene3D" id="3.80.10.10">
    <property type="entry name" value="Ribonuclease Inhibitor"/>
    <property type="match status" value="1"/>
</dbReference>
<evidence type="ECO:0000256" key="9">
    <source>
        <dbReference type="ARBA" id="ARBA00023180"/>
    </source>
</evidence>
<accession>A0A553MTR8</accession>
<comment type="caution">
    <text evidence="13">The sequence shown here is derived from an EMBL/GenBank/DDBJ whole genome shotgun (WGS) entry which is preliminary data.</text>
</comment>
<evidence type="ECO:0000256" key="4">
    <source>
        <dbReference type="ARBA" id="ARBA00022729"/>
    </source>
</evidence>
<keyword evidence="8" id="KW-1015">Disulfide bond</keyword>
<dbReference type="SUPFAM" id="SSF52058">
    <property type="entry name" value="L domain-like"/>
    <property type="match status" value="1"/>
</dbReference>
<dbReference type="Pfam" id="PF07679">
    <property type="entry name" value="I-set"/>
    <property type="match status" value="1"/>
</dbReference>
<dbReference type="PROSITE" id="PS51450">
    <property type="entry name" value="LRR"/>
    <property type="match status" value="2"/>
</dbReference>
<dbReference type="InterPro" id="IPR003591">
    <property type="entry name" value="Leu-rich_rpt_typical-subtyp"/>
</dbReference>
<dbReference type="OrthoDB" id="1055097at2759"/>
<dbReference type="EMBL" id="SRMA01027276">
    <property type="protein sequence ID" value="TRY56580.1"/>
    <property type="molecule type" value="Genomic_DNA"/>
</dbReference>
<proteinExistence type="predicted"/>
<dbReference type="PROSITE" id="PS50835">
    <property type="entry name" value="IG_LIKE"/>
    <property type="match status" value="1"/>
</dbReference>
<dbReference type="InterPro" id="IPR013098">
    <property type="entry name" value="Ig_I-set"/>
</dbReference>
<dbReference type="Pfam" id="PF13855">
    <property type="entry name" value="LRR_8"/>
    <property type="match status" value="3"/>
</dbReference>
<keyword evidence="5" id="KW-0677">Repeat</keyword>
<evidence type="ECO:0000256" key="3">
    <source>
        <dbReference type="ARBA" id="ARBA00022692"/>
    </source>
</evidence>
<feature type="transmembrane region" description="Helical" evidence="11">
    <location>
        <begin position="569"/>
        <end position="594"/>
    </location>
</feature>
<dbReference type="SMART" id="SM00409">
    <property type="entry name" value="IG"/>
    <property type="match status" value="1"/>
</dbReference>
<dbReference type="PANTHER" id="PTHR45842">
    <property type="entry name" value="SYNAPTIC ADHESION-LIKE MOLECULE SALM"/>
    <property type="match status" value="1"/>
</dbReference>
<dbReference type="InterPro" id="IPR013783">
    <property type="entry name" value="Ig-like_fold"/>
</dbReference>
<evidence type="ECO:0000256" key="11">
    <source>
        <dbReference type="SAM" id="Phobius"/>
    </source>
</evidence>
<dbReference type="Pfam" id="PF00560">
    <property type="entry name" value="LRR_1"/>
    <property type="match status" value="2"/>
</dbReference>
<feature type="domain" description="Ig-like" evidence="12">
    <location>
        <begin position="439"/>
        <end position="525"/>
    </location>
</feature>
<name>A0A553MTR8_9TELE</name>
<dbReference type="SUPFAM" id="SSF48726">
    <property type="entry name" value="Immunoglobulin"/>
    <property type="match status" value="1"/>
</dbReference>
<evidence type="ECO:0000313" key="14">
    <source>
        <dbReference type="Proteomes" id="UP000316079"/>
    </source>
</evidence>
<evidence type="ECO:0000313" key="13">
    <source>
        <dbReference type="EMBL" id="TRY56580.1"/>
    </source>
</evidence>
<keyword evidence="14" id="KW-1185">Reference proteome</keyword>
<dbReference type="SMART" id="SM00408">
    <property type="entry name" value="IGc2"/>
    <property type="match status" value="1"/>
</dbReference>
<evidence type="ECO:0000256" key="2">
    <source>
        <dbReference type="ARBA" id="ARBA00022614"/>
    </source>
</evidence>
<dbReference type="Proteomes" id="UP000316079">
    <property type="component" value="Unassembled WGS sequence"/>
</dbReference>
<organism evidence="13 14">
    <name type="scientific">Danionella cerebrum</name>
    <dbReference type="NCBI Taxonomy" id="2873325"/>
    <lineage>
        <taxon>Eukaryota</taxon>
        <taxon>Metazoa</taxon>
        <taxon>Chordata</taxon>
        <taxon>Craniata</taxon>
        <taxon>Vertebrata</taxon>
        <taxon>Euteleostomi</taxon>
        <taxon>Actinopterygii</taxon>
        <taxon>Neopterygii</taxon>
        <taxon>Teleostei</taxon>
        <taxon>Ostariophysi</taxon>
        <taxon>Cypriniformes</taxon>
        <taxon>Danionidae</taxon>
        <taxon>Danioninae</taxon>
        <taxon>Danionella</taxon>
    </lineage>
</organism>
<evidence type="ECO:0000256" key="8">
    <source>
        <dbReference type="ARBA" id="ARBA00023157"/>
    </source>
</evidence>
<reference evidence="13 14" key="1">
    <citation type="journal article" date="2019" name="Sci. Data">
        <title>Hybrid genome assembly and annotation of Danionella translucida.</title>
        <authorList>
            <person name="Kadobianskyi M."/>
            <person name="Schulze L."/>
            <person name="Schuelke M."/>
            <person name="Judkewitz B."/>
        </authorList>
    </citation>
    <scope>NUCLEOTIDE SEQUENCE [LARGE SCALE GENOMIC DNA]</scope>
    <source>
        <strain evidence="13 14">Bolton</strain>
    </source>
</reference>
<keyword evidence="10" id="KW-0393">Immunoglobulin domain</keyword>
<dbReference type="InterPro" id="IPR036179">
    <property type="entry name" value="Ig-like_dom_sf"/>
</dbReference>
<dbReference type="Gene3D" id="2.60.40.10">
    <property type="entry name" value="Immunoglobulins"/>
    <property type="match status" value="1"/>
</dbReference>
<dbReference type="InterPro" id="IPR032675">
    <property type="entry name" value="LRR_dom_sf"/>
</dbReference>
<dbReference type="InterPro" id="IPR003599">
    <property type="entry name" value="Ig_sub"/>
</dbReference>
<dbReference type="InterPro" id="IPR007110">
    <property type="entry name" value="Ig-like_dom"/>
</dbReference>
<dbReference type="STRING" id="623744.A0A553MTR8"/>
<dbReference type="InterPro" id="IPR003598">
    <property type="entry name" value="Ig_sub2"/>
</dbReference>
<evidence type="ECO:0000256" key="6">
    <source>
        <dbReference type="ARBA" id="ARBA00022989"/>
    </source>
</evidence>
<keyword evidence="6 11" id="KW-1133">Transmembrane helix</keyword>
<dbReference type="AlphaFoldDB" id="A0A553MTR8"/>
<dbReference type="GO" id="GO:0016020">
    <property type="term" value="C:membrane"/>
    <property type="evidence" value="ECO:0007669"/>
    <property type="project" value="UniProtKB-SubCell"/>
</dbReference>
<sequence>MSYEWLVTTSVYLRIVGNEEQHLCQQVGLQMSVAADWRRLYWWAVLQWIVAVAFSGPCAHRCSCLPKLPIVNCSSRSLASVPEGFPDATQVISLASNRLKSLTRRQFYGLRHLRELDLSENLLTEIEVEAFVGLQSLRVLNLAHNRMKIIPVGAFSGLSNVQFLDISHNEILVLLDDMFREMRLLQKLEASENDLVFISNRAFSGLVNLQELNLDRCNLTSVPVEALSPLSGLLQLKFCRLGLRTVPSNAFRQLGRLQELRVSHCPRLDSLAANSLIGLNLTSLTLSHCNLSSIPYSPLHHLVYLRYLDLSYNPITTVLSNLLGDLLRLQELHLVATGLLRVEPGAFRNLVHFRLLNVSDNRLATLEESVFHSVISLEILRLDGNPLSCDCRLLWVFRKRSWLRFEGSPPTCISPVHLQGRVFHDFAENEIPRLFTCRPARILTRKPQDVRTDEGHTVLFFCAADGDPAPSIMWLNPKRSLVTSSGRIRVLSNGTLEVRYAQVQDSGYYLCIASNAAGNDSISVSLRVRGFPASSRNRSGPFFLDGWSFSAGQTSVNGTHPFPFDVKTLVIAVTMGFLSFLSSVAVCFVFMFFWSQSKGQIKHTATIEFVPRSVASASGGGRGGMETGRFTMKLI</sequence>
<evidence type="ECO:0000256" key="10">
    <source>
        <dbReference type="ARBA" id="ARBA00023319"/>
    </source>
</evidence>
<dbReference type="PANTHER" id="PTHR45842:SF12">
    <property type="entry name" value="KEKKON 5, ISOFORM A"/>
    <property type="match status" value="1"/>
</dbReference>
<evidence type="ECO:0000256" key="7">
    <source>
        <dbReference type="ARBA" id="ARBA00023136"/>
    </source>
</evidence>
<evidence type="ECO:0000256" key="5">
    <source>
        <dbReference type="ARBA" id="ARBA00022737"/>
    </source>
</evidence>
<keyword evidence="9" id="KW-0325">Glycoprotein</keyword>
<keyword evidence="2" id="KW-0433">Leucine-rich repeat</keyword>
<dbReference type="FunFam" id="3.80.10.10:FF:000014">
    <property type="entry name" value="Leucine-rich repeat and immunoglobulin-like domain-containing nogo receptor-interacting protein 1"/>
    <property type="match status" value="1"/>
</dbReference>
<evidence type="ECO:0000256" key="1">
    <source>
        <dbReference type="ARBA" id="ARBA00004479"/>
    </source>
</evidence>
<keyword evidence="7 11" id="KW-0472">Membrane</keyword>
<dbReference type="FunFam" id="2.60.40.10:FF:000076">
    <property type="entry name" value="Leucine-rich repeat and Ig domain-containing 4"/>
    <property type="match status" value="1"/>
</dbReference>
<evidence type="ECO:0000259" key="12">
    <source>
        <dbReference type="PROSITE" id="PS50835"/>
    </source>
</evidence>
<comment type="subcellular location">
    <subcellularLocation>
        <location evidence="1">Membrane</location>
        <topology evidence="1">Single-pass type I membrane protein</topology>
    </subcellularLocation>
</comment>
<gene>
    <name evidence="13" type="ORF">DNTS_008408</name>
</gene>